<name>A0AAE1EIQ1_PETCI</name>
<protein>
    <submittedName>
        <fullName evidence="2">Uncharacterized protein</fullName>
    </submittedName>
</protein>
<comment type="caution">
    <text evidence="2">The sequence shown here is derived from an EMBL/GenBank/DDBJ whole genome shotgun (WGS) entry which is preliminary data.</text>
</comment>
<proteinExistence type="predicted"/>
<evidence type="ECO:0000313" key="2">
    <source>
        <dbReference type="EMBL" id="KAK3853602.1"/>
    </source>
</evidence>
<keyword evidence="3" id="KW-1185">Reference proteome</keyword>
<dbReference type="AlphaFoldDB" id="A0AAE1EIQ1"/>
<evidence type="ECO:0000313" key="3">
    <source>
        <dbReference type="Proteomes" id="UP001286313"/>
    </source>
</evidence>
<sequence length="169" mass="17865">MRNTLRGWAWVWAAWAYFHAFLPCEALAEPKAAVFGGVPIIDEKGPFSPGPWSCGRVSLERAPPDTFHVITPYTPAPAPHALPCPSHPSALVPHALPCPSCLPLPLTPVCPCPSRPPLPLTSAPAPHARLLSLPLPLTSALAPHVCPVPHALPCPSRPPLSLTPVCPCP</sequence>
<evidence type="ECO:0000256" key="1">
    <source>
        <dbReference type="SAM" id="SignalP"/>
    </source>
</evidence>
<feature type="chain" id="PRO_5042248175" evidence="1">
    <location>
        <begin position="29"/>
        <end position="169"/>
    </location>
</feature>
<feature type="signal peptide" evidence="1">
    <location>
        <begin position="1"/>
        <end position="28"/>
    </location>
</feature>
<accession>A0AAE1EIQ1</accession>
<organism evidence="2 3">
    <name type="scientific">Petrolisthes cinctipes</name>
    <name type="common">Flat porcelain crab</name>
    <dbReference type="NCBI Taxonomy" id="88211"/>
    <lineage>
        <taxon>Eukaryota</taxon>
        <taxon>Metazoa</taxon>
        <taxon>Ecdysozoa</taxon>
        <taxon>Arthropoda</taxon>
        <taxon>Crustacea</taxon>
        <taxon>Multicrustacea</taxon>
        <taxon>Malacostraca</taxon>
        <taxon>Eumalacostraca</taxon>
        <taxon>Eucarida</taxon>
        <taxon>Decapoda</taxon>
        <taxon>Pleocyemata</taxon>
        <taxon>Anomura</taxon>
        <taxon>Galatheoidea</taxon>
        <taxon>Porcellanidae</taxon>
        <taxon>Petrolisthes</taxon>
    </lineage>
</organism>
<reference evidence="2" key="1">
    <citation type="submission" date="2023-10" db="EMBL/GenBank/DDBJ databases">
        <title>Genome assemblies of two species of porcelain crab, Petrolisthes cinctipes and Petrolisthes manimaculis (Anomura: Porcellanidae).</title>
        <authorList>
            <person name="Angst P."/>
        </authorList>
    </citation>
    <scope>NUCLEOTIDE SEQUENCE</scope>
    <source>
        <strain evidence="2">PB745_01</strain>
        <tissue evidence="2">Gill</tissue>
    </source>
</reference>
<keyword evidence="1" id="KW-0732">Signal</keyword>
<dbReference type="Proteomes" id="UP001286313">
    <property type="component" value="Unassembled WGS sequence"/>
</dbReference>
<dbReference type="EMBL" id="JAWQEG010006898">
    <property type="protein sequence ID" value="KAK3853602.1"/>
    <property type="molecule type" value="Genomic_DNA"/>
</dbReference>
<gene>
    <name evidence="2" type="ORF">Pcinc_039867</name>
</gene>